<dbReference type="AlphaFoldDB" id="A0A934KM53"/>
<sequence>MIRLSAFVDLPGPVEDVFRWLDQPERVAALNPLPTRVVECRRVSNGGWFVRMDVDDEKGTHELVGESVEYQPPVRTVTRSLIRGRYPVVTARTLTTTEGGTRVTLEASYSVPVRFPWVDRLYERRWKALGQKALDKTLARWASTYPD</sequence>
<protein>
    <recommendedName>
        <fullName evidence="3">SRPBCC family protein</fullName>
    </recommendedName>
</protein>
<name>A0A934KM53_9BACT</name>
<accession>A0A934KM53</accession>
<reference evidence="1 2" key="1">
    <citation type="submission" date="2020-10" db="EMBL/GenBank/DDBJ databases">
        <title>Ca. Dormibacterota MAGs.</title>
        <authorList>
            <person name="Montgomery K."/>
        </authorList>
    </citation>
    <scope>NUCLEOTIDE SEQUENCE [LARGE SCALE GENOMIC DNA]</scope>
    <source>
        <strain evidence="1">Mitchell_Peninsula_5</strain>
    </source>
</reference>
<comment type="caution">
    <text evidence="1">The sequence shown here is derived from an EMBL/GenBank/DDBJ whole genome shotgun (WGS) entry which is preliminary data.</text>
</comment>
<dbReference type="Gene3D" id="3.30.530.20">
    <property type="match status" value="1"/>
</dbReference>
<proteinExistence type="predicted"/>
<dbReference type="Proteomes" id="UP000614410">
    <property type="component" value="Unassembled WGS sequence"/>
</dbReference>
<dbReference type="EMBL" id="JAEKNN010000011">
    <property type="protein sequence ID" value="MBJ7608340.1"/>
    <property type="molecule type" value="Genomic_DNA"/>
</dbReference>
<gene>
    <name evidence="1" type="ORF">JF887_02755</name>
</gene>
<evidence type="ECO:0008006" key="3">
    <source>
        <dbReference type="Google" id="ProtNLM"/>
    </source>
</evidence>
<dbReference type="Pfam" id="PF10604">
    <property type="entry name" value="Polyketide_cyc2"/>
    <property type="match status" value="1"/>
</dbReference>
<evidence type="ECO:0000313" key="1">
    <source>
        <dbReference type="EMBL" id="MBJ7608340.1"/>
    </source>
</evidence>
<evidence type="ECO:0000313" key="2">
    <source>
        <dbReference type="Proteomes" id="UP000614410"/>
    </source>
</evidence>
<organism evidence="1 2">
    <name type="scientific">Candidatus Amunia macphersoniae</name>
    <dbReference type="NCBI Taxonomy" id="3127014"/>
    <lineage>
        <taxon>Bacteria</taxon>
        <taxon>Bacillati</taxon>
        <taxon>Candidatus Dormiibacterota</taxon>
        <taxon>Candidatus Dormibacteria</taxon>
        <taxon>Candidatus Aeolococcales</taxon>
        <taxon>Candidatus Aeolococcaceae</taxon>
        <taxon>Candidatus Amunia</taxon>
    </lineage>
</organism>
<dbReference type="SUPFAM" id="SSF55961">
    <property type="entry name" value="Bet v1-like"/>
    <property type="match status" value="1"/>
</dbReference>
<dbReference type="InterPro" id="IPR019587">
    <property type="entry name" value="Polyketide_cyclase/dehydratase"/>
</dbReference>
<dbReference type="InterPro" id="IPR023393">
    <property type="entry name" value="START-like_dom_sf"/>
</dbReference>